<gene>
    <name evidence="2" type="ORF">AFE02nite_30240</name>
</gene>
<proteinExistence type="predicted"/>
<comment type="caution">
    <text evidence="2">The sequence shown here is derived from an EMBL/GenBank/DDBJ whole genome shotgun (WGS) entry which is preliminary data.</text>
</comment>
<dbReference type="EMBL" id="BJYK01000010">
    <property type="protein sequence ID" value="GEN81290.1"/>
    <property type="molecule type" value="Genomic_DNA"/>
</dbReference>
<feature type="compositionally biased region" description="Basic and acidic residues" evidence="1">
    <location>
        <begin position="17"/>
        <end position="35"/>
    </location>
</feature>
<name>A0A511Z1F3_9CELL</name>
<organism evidence="2 3">
    <name type="scientific">Actinotalea fermentans</name>
    <dbReference type="NCBI Taxonomy" id="43671"/>
    <lineage>
        <taxon>Bacteria</taxon>
        <taxon>Bacillati</taxon>
        <taxon>Actinomycetota</taxon>
        <taxon>Actinomycetes</taxon>
        <taxon>Micrococcales</taxon>
        <taxon>Cellulomonadaceae</taxon>
        <taxon>Actinotalea</taxon>
    </lineage>
</organism>
<dbReference type="AlphaFoldDB" id="A0A511Z1F3"/>
<evidence type="ECO:0000256" key="1">
    <source>
        <dbReference type="SAM" id="MobiDB-lite"/>
    </source>
</evidence>
<keyword evidence="3" id="KW-1185">Reference proteome</keyword>
<sequence length="69" mass="7683">MWPFQGGGTESEPWEAQGEKGRHGGEHRDGDREAAEGLNWCMSHNEEEGNGMSGRPNCSRCQQARKIPQ</sequence>
<accession>A0A511Z1F3</accession>
<reference evidence="2 3" key="1">
    <citation type="submission" date="2019-07" db="EMBL/GenBank/DDBJ databases">
        <title>Whole genome shotgun sequence of Actinotalea fermentans NBRC 105374.</title>
        <authorList>
            <person name="Hosoyama A."/>
            <person name="Uohara A."/>
            <person name="Ohji S."/>
            <person name="Ichikawa N."/>
        </authorList>
    </citation>
    <scope>NUCLEOTIDE SEQUENCE [LARGE SCALE GENOMIC DNA]</scope>
    <source>
        <strain evidence="2 3">NBRC 105374</strain>
    </source>
</reference>
<dbReference type="Proteomes" id="UP000321484">
    <property type="component" value="Unassembled WGS sequence"/>
</dbReference>
<protein>
    <submittedName>
        <fullName evidence="2">Uncharacterized protein</fullName>
    </submittedName>
</protein>
<evidence type="ECO:0000313" key="2">
    <source>
        <dbReference type="EMBL" id="GEN81290.1"/>
    </source>
</evidence>
<evidence type="ECO:0000313" key="3">
    <source>
        <dbReference type="Proteomes" id="UP000321484"/>
    </source>
</evidence>
<feature type="region of interest" description="Disordered" evidence="1">
    <location>
        <begin position="1"/>
        <end position="69"/>
    </location>
</feature>